<comment type="caution">
    <text evidence="1">The sequence shown here is derived from an EMBL/GenBank/DDBJ whole genome shotgun (WGS) entry which is preliminary data.</text>
</comment>
<reference evidence="1 2" key="1">
    <citation type="submission" date="2020-08" db="EMBL/GenBank/DDBJ databases">
        <title>Genomic Encyclopedia of Type Strains, Phase IV (KMG-IV): sequencing the most valuable type-strain genomes for metagenomic binning, comparative biology and taxonomic classification.</title>
        <authorList>
            <person name="Goeker M."/>
        </authorList>
    </citation>
    <scope>NUCLEOTIDE SEQUENCE [LARGE SCALE GENOMIC DNA]</scope>
    <source>
        <strain evidence="1 2">DSM 22975</strain>
    </source>
</reference>
<evidence type="ECO:0000313" key="2">
    <source>
        <dbReference type="Proteomes" id="UP000585721"/>
    </source>
</evidence>
<name>A0A841GPD1_9GAMM</name>
<keyword evidence="1" id="KW-0687">Ribonucleoprotein</keyword>
<dbReference type="GO" id="GO:0005840">
    <property type="term" value="C:ribosome"/>
    <property type="evidence" value="ECO:0007669"/>
    <property type="project" value="UniProtKB-KW"/>
</dbReference>
<gene>
    <name evidence="1" type="ORF">HNR75_002284</name>
</gene>
<evidence type="ECO:0000313" key="1">
    <source>
        <dbReference type="EMBL" id="MBB6056352.1"/>
    </source>
</evidence>
<dbReference type="EMBL" id="JACHGR010000007">
    <property type="protein sequence ID" value="MBB6056352.1"/>
    <property type="molecule type" value="Genomic_DNA"/>
</dbReference>
<proteinExistence type="predicted"/>
<accession>A0A841GPD1</accession>
<dbReference type="InterPro" id="IPR010807">
    <property type="entry name" value="YfgJ-like"/>
</dbReference>
<dbReference type="InterPro" id="IPR029037">
    <property type="entry name" value="DUF1407/YfgJ-like_sf"/>
</dbReference>
<dbReference type="RefSeq" id="WP_188027073.1">
    <property type="nucleotide sequence ID" value="NZ_JACHGR010000007.1"/>
</dbReference>
<sequence>MAYQITCPSCQQEGLDPRQSTATCSHCAKQFKIVGFCPTCHVELERLQACGASEFFCNTCNSMISKRQAEYQITPV</sequence>
<organism evidence="1 2">
    <name type="scientific">Tolumonas osonensis</name>
    <dbReference type="NCBI Taxonomy" id="675874"/>
    <lineage>
        <taxon>Bacteria</taxon>
        <taxon>Pseudomonadati</taxon>
        <taxon>Pseudomonadota</taxon>
        <taxon>Gammaproteobacteria</taxon>
        <taxon>Aeromonadales</taxon>
        <taxon>Aeromonadaceae</taxon>
        <taxon>Tolumonas</taxon>
    </lineage>
</organism>
<keyword evidence="2" id="KW-1185">Reference proteome</keyword>
<dbReference type="SUPFAM" id="SSF161187">
    <property type="entry name" value="YfgJ-like"/>
    <property type="match status" value="1"/>
</dbReference>
<dbReference type="AlphaFoldDB" id="A0A841GPD1"/>
<dbReference type="Proteomes" id="UP000585721">
    <property type="component" value="Unassembled WGS sequence"/>
</dbReference>
<keyword evidence="1" id="KW-0689">Ribosomal protein</keyword>
<protein>
    <submittedName>
        <fullName evidence="1">Ribosomal protein L37AE/L43A</fullName>
    </submittedName>
</protein>
<dbReference type="Pfam" id="PF07191">
    <property type="entry name" value="Zn_ribbon_6"/>
    <property type="match status" value="1"/>
</dbReference>
<dbReference type="Gene3D" id="2.10.290.10">
    <property type="entry name" value="YfgJ-like"/>
    <property type="match status" value="1"/>
</dbReference>